<sequence>MHEDIAAEEVIHRQRKAIKSAEARMGAEGPFKTSRLPVSHTAGVDQTRRQRVNREAAAHYQSRTGAKSWNEPVSMLTSYK</sequence>
<protein>
    <submittedName>
        <fullName evidence="2">Uncharacterized protein</fullName>
    </submittedName>
</protein>
<gene>
    <name evidence="2" type="ORF">KFL_000910070</name>
</gene>
<evidence type="ECO:0000256" key="1">
    <source>
        <dbReference type="SAM" id="MobiDB-lite"/>
    </source>
</evidence>
<reference evidence="2 3" key="1">
    <citation type="journal article" date="2014" name="Nat. Commun.">
        <title>Klebsormidium flaccidum genome reveals primary factors for plant terrestrial adaptation.</title>
        <authorList>
            <person name="Hori K."/>
            <person name="Maruyama F."/>
            <person name="Fujisawa T."/>
            <person name="Togashi T."/>
            <person name="Yamamoto N."/>
            <person name="Seo M."/>
            <person name="Sato S."/>
            <person name="Yamada T."/>
            <person name="Mori H."/>
            <person name="Tajima N."/>
            <person name="Moriyama T."/>
            <person name="Ikeuchi M."/>
            <person name="Watanabe M."/>
            <person name="Wada H."/>
            <person name="Kobayashi K."/>
            <person name="Saito M."/>
            <person name="Masuda T."/>
            <person name="Sasaki-Sekimoto Y."/>
            <person name="Mashiguchi K."/>
            <person name="Awai K."/>
            <person name="Shimojima M."/>
            <person name="Masuda S."/>
            <person name="Iwai M."/>
            <person name="Nobusawa T."/>
            <person name="Narise T."/>
            <person name="Kondo S."/>
            <person name="Saito H."/>
            <person name="Sato R."/>
            <person name="Murakawa M."/>
            <person name="Ihara Y."/>
            <person name="Oshima-Yamada Y."/>
            <person name="Ohtaka K."/>
            <person name="Satoh M."/>
            <person name="Sonobe K."/>
            <person name="Ishii M."/>
            <person name="Ohtani R."/>
            <person name="Kanamori-Sato M."/>
            <person name="Honoki R."/>
            <person name="Miyazaki D."/>
            <person name="Mochizuki H."/>
            <person name="Umetsu J."/>
            <person name="Higashi K."/>
            <person name="Shibata D."/>
            <person name="Kamiya Y."/>
            <person name="Sato N."/>
            <person name="Nakamura Y."/>
            <person name="Tabata S."/>
            <person name="Ida S."/>
            <person name="Kurokawa K."/>
            <person name="Ohta H."/>
        </authorList>
    </citation>
    <scope>NUCLEOTIDE SEQUENCE [LARGE SCALE GENOMIC DNA]</scope>
    <source>
        <strain evidence="2 3">NIES-2285</strain>
    </source>
</reference>
<evidence type="ECO:0000313" key="2">
    <source>
        <dbReference type="EMBL" id="GAQ81787.1"/>
    </source>
</evidence>
<keyword evidence="3" id="KW-1185">Reference proteome</keyword>
<name>A0A1Y1HZ23_KLENI</name>
<dbReference type="Proteomes" id="UP000054558">
    <property type="component" value="Unassembled WGS sequence"/>
</dbReference>
<dbReference type="AlphaFoldDB" id="A0A1Y1HZ23"/>
<accession>A0A1Y1HZ23</accession>
<organism evidence="2 3">
    <name type="scientific">Klebsormidium nitens</name>
    <name type="common">Green alga</name>
    <name type="synonym">Ulothrix nitens</name>
    <dbReference type="NCBI Taxonomy" id="105231"/>
    <lineage>
        <taxon>Eukaryota</taxon>
        <taxon>Viridiplantae</taxon>
        <taxon>Streptophyta</taxon>
        <taxon>Klebsormidiophyceae</taxon>
        <taxon>Klebsormidiales</taxon>
        <taxon>Klebsormidiaceae</taxon>
        <taxon>Klebsormidium</taxon>
    </lineage>
</organism>
<dbReference type="EMBL" id="DF237040">
    <property type="protein sequence ID" value="GAQ81787.1"/>
    <property type="molecule type" value="Genomic_DNA"/>
</dbReference>
<evidence type="ECO:0000313" key="3">
    <source>
        <dbReference type="Proteomes" id="UP000054558"/>
    </source>
</evidence>
<proteinExistence type="predicted"/>
<feature type="region of interest" description="Disordered" evidence="1">
    <location>
        <begin position="58"/>
        <end position="80"/>
    </location>
</feature>
<feature type="region of interest" description="Disordered" evidence="1">
    <location>
        <begin position="22"/>
        <end position="46"/>
    </location>
</feature>